<evidence type="ECO:0000313" key="1">
    <source>
        <dbReference type="EMBL" id="GAA1940111.1"/>
    </source>
</evidence>
<gene>
    <name evidence="1" type="ORF">GCM10009754_04050</name>
</gene>
<organism evidence="1 2">
    <name type="scientific">Amycolatopsis minnesotensis</name>
    <dbReference type="NCBI Taxonomy" id="337894"/>
    <lineage>
        <taxon>Bacteria</taxon>
        <taxon>Bacillati</taxon>
        <taxon>Actinomycetota</taxon>
        <taxon>Actinomycetes</taxon>
        <taxon>Pseudonocardiales</taxon>
        <taxon>Pseudonocardiaceae</taxon>
        <taxon>Amycolatopsis</taxon>
    </lineage>
</organism>
<dbReference type="Proteomes" id="UP001501116">
    <property type="component" value="Unassembled WGS sequence"/>
</dbReference>
<protein>
    <submittedName>
        <fullName evidence="1">Uncharacterized protein</fullName>
    </submittedName>
</protein>
<reference evidence="1 2" key="1">
    <citation type="journal article" date="2019" name="Int. J. Syst. Evol. Microbiol.">
        <title>The Global Catalogue of Microorganisms (GCM) 10K type strain sequencing project: providing services to taxonomists for standard genome sequencing and annotation.</title>
        <authorList>
            <consortium name="The Broad Institute Genomics Platform"/>
            <consortium name="The Broad Institute Genome Sequencing Center for Infectious Disease"/>
            <person name="Wu L."/>
            <person name="Ma J."/>
        </authorList>
    </citation>
    <scope>NUCLEOTIDE SEQUENCE [LARGE SCALE GENOMIC DNA]</scope>
    <source>
        <strain evidence="1 2">JCM 14545</strain>
    </source>
</reference>
<comment type="caution">
    <text evidence="1">The sequence shown here is derived from an EMBL/GenBank/DDBJ whole genome shotgun (WGS) entry which is preliminary data.</text>
</comment>
<evidence type="ECO:0000313" key="2">
    <source>
        <dbReference type="Proteomes" id="UP001501116"/>
    </source>
</evidence>
<proteinExistence type="predicted"/>
<sequence>MTDHFPDLLSVPVYVGDFVAYGTRSGNVGATIVARVEKIEWQTIERYDYTTRTRLRIRVPRVGVRPFAGTRYSGPTGTRISYPTVDNMIRIEPPTRYLADHPLPALP</sequence>
<dbReference type="EMBL" id="BAAANN010000002">
    <property type="protein sequence ID" value="GAA1940111.1"/>
    <property type="molecule type" value="Genomic_DNA"/>
</dbReference>
<name>A0ABN2Q027_9PSEU</name>
<keyword evidence="2" id="KW-1185">Reference proteome</keyword>
<accession>A0ABN2Q027</accession>
<dbReference type="RefSeq" id="WP_344412710.1">
    <property type="nucleotide sequence ID" value="NZ_BAAANN010000002.1"/>
</dbReference>